<keyword evidence="1" id="KW-0812">Transmembrane</keyword>
<evidence type="ECO:0000256" key="1">
    <source>
        <dbReference type="SAM" id="Phobius"/>
    </source>
</evidence>
<feature type="transmembrane region" description="Helical" evidence="1">
    <location>
        <begin position="507"/>
        <end position="524"/>
    </location>
</feature>
<keyword evidence="4" id="KW-1185">Reference proteome</keyword>
<dbReference type="RefSeq" id="WP_192509113.1">
    <property type="nucleotide sequence ID" value="NZ_AQGV01000014.1"/>
</dbReference>
<gene>
    <name evidence="3" type="ORF">PAUR_a4542</name>
</gene>
<evidence type="ECO:0000259" key="2">
    <source>
        <dbReference type="PROSITE" id="PS50156"/>
    </source>
</evidence>
<feature type="transmembrane region" description="Helical" evidence="1">
    <location>
        <begin position="862"/>
        <end position="882"/>
    </location>
</feature>
<dbReference type="Pfam" id="PF00873">
    <property type="entry name" value="ACR_tran"/>
    <property type="match status" value="2"/>
</dbReference>
<dbReference type="Gene3D" id="3.30.70.1440">
    <property type="entry name" value="Multidrug efflux transporter AcrB pore domain"/>
    <property type="match status" value="1"/>
</dbReference>
<sequence length="1010" mass="113288">MDDKLKTRFNISVTVILFLIGLNWFFQLPISLYPTISKPSIQLSFYYDQDVHSFYQEWGNKIERSLRDMDGATEVDGTYKNGQVKYVIQFDWYIKPEIAKKEAARFGAMYQAQLPKHLPSYKVAYYDPTSESYLAIKANKYEVDQLAKILQQTLEPQLKAIKGVSRTMIAGGSTEMVNIQINPFALIENNVKLQDVLSALRQYRYDEAVGVLESSSEGKVNIRLTQGISNLADIRAVPITANPGKPLLLAEVAEIQLIKEQGNRLFQYDDISVVVIGVWPEPDANQYWLAKQVKEVIEVTAGPLGDVFSLNDPQEFVDAAILNIVVSLFVGMFSAAFVVLVVYRRFSTSLLIVITMPITLSISIIAMQVLGVGINILSLGAMGISIGMVVDNAIVIIDRITHSQNKALTSEKEIIEAVRSVKPSLISSTLTSIIVFLPLVFSAPMISAILRDMALVIVSILCVSLFISLYFLPAIFLAFAKKRHFSPKKPSVRFEQVMSQFLSNKTLKTWVLVLVIFYILYVLMRIPTLIEREVIAQPKAEIVDIFMPFTASGLSNSDKLAALAPIKSALRDELGQHIKYIYSDIRDEYAYLTVHLVSYRNFDAFYGSLKHVLSAFGEDVTYSPWITGALKIEDHPDLTLYFNHDNEHINRDLLKKSYQWVKDRPSTYRSDVTPRLFKNNELELNLRNNLVDRLLVGQNYNSEIADLTEYLKFTASPFTLYKIKLDEGFFPLKVSISNNKSSVEAILQTPVQFAGKNVFLQDVTTLSAVETAKEFASRDGRAMFRLKIWFDKAVQVDNQKFIAALESMLKTEFDQDVLPMRVENSKTEVEQSLQSLKTTLVFSILMVFIIVLYQFGTMRSALMICTAILFGITGAIHAIYLFDSTLSLNSMLGMLILVGLTVNNSILLLDFFNRNSAQGMVTVLAVIGALRNRFRSLIVTNLTTIVAMLPLAIGYGAGKEILKPLGISITVGLFIATTLTIVVLPILMSFMAPKVSTVFSETRQSNNKVC</sequence>
<dbReference type="InterPro" id="IPR001036">
    <property type="entry name" value="Acrflvin-R"/>
</dbReference>
<feature type="transmembrane region" description="Helical" evidence="1">
    <location>
        <begin position="456"/>
        <end position="479"/>
    </location>
</feature>
<feature type="transmembrane region" description="Helical" evidence="1">
    <location>
        <begin position="934"/>
        <end position="953"/>
    </location>
</feature>
<feature type="transmembrane region" description="Helical" evidence="1">
    <location>
        <begin position="320"/>
        <end position="343"/>
    </location>
</feature>
<feature type="transmembrane region" description="Helical" evidence="1">
    <location>
        <begin position="965"/>
        <end position="987"/>
    </location>
</feature>
<feature type="transmembrane region" description="Helical" evidence="1">
    <location>
        <begin position="836"/>
        <end position="855"/>
    </location>
</feature>
<feature type="domain" description="SSD" evidence="2">
    <location>
        <begin position="315"/>
        <end position="478"/>
    </location>
</feature>
<keyword evidence="1" id="KW-0472">Membrane</keyword>
<dbReference type="Gene3D" id="3.30.2090.10">
    <property type="entry name" value="Multidrug efflux transporter AcrB TolC docking domain, DN and DC subdomains"/>
    <property type="match status" value="2"/>
</dbReference>
<organism evidence="3 4">
    <name type="scientific">Pseudoalteromonas aurantia 208</name>
    <dbReference type="NCBI Taxonomy" id="1314867"/>
    <lineage>
        <taxon>Bacteria</taxon>
        <taxon>Pseudomonadati</taxon>
        <taxon>Pseudomonadota</taxon>
        <taxon>Gammaproteobacteria</taxon>
        <taxon>Alteromonadales</taxon>
        <taxon>Pseudoalteromonadaceae</taxon>
        <taxon>Pseudoalteromonas</taxon>
    </lineage>
</organism>
<feature type="transmembrane region" description="Helical" evidence="1">
    <location>
        <begin position="7"/>
        <end position="26"/>
    </location>
</feature>
<evidence type="ECO:0000313" key="3">
    <source>
        <dbReference type="EMBL" id="MBE0369933.1"/>
    </source>
</evidence>
<dbReference type="InterPro" id="IPR027463">
    <property type="entry name" value="AcrB_DN_DC_subdom"/>
</dbReference>
<dbReference type="SUPFAM" id="SSF82693">
    <property type="entry name" value="Multidrug efflux transporter AcrB pore domain, PN1, PN2, PC1 and PC2 subdomains"/>
    <property type="match status" value="1"/>
</dbReference>
<feature type="transmembrane region" description="Helical" evidence="1">
    <location>
        <begin position="429"/>
        <end position="450"/>
    </location>
</feature>
<proteinExistence type="predicted"/>
<keyword evidence="1" id="KW-1133">Transmembrane helix</keyword>
<dbReference type="Gene3D" id="3.30.70.1430">
    <property type="entry name" value="Multidrug efflux transporter AcrB pore domain"/>
    <property type="match status" value="2"/>
</dbReference>
<dbReference type="SUPFAM" id="SSF82714">
    <property type="entry name" value="Multidrug efflux transporter AcrB TolC docking domain, DN and DC subdomains"/>
    <property type="match status" value="1"/>
</dbReference>
<dbReference type="InterPro" id="IPR000731">
    <property type="entry name" value="SSD"/>
</dbReference>
<accession>A0ABR9EJN5</accession>
<dbReference type="EMBL" id="AQGV01000014">
    <property type="protein sequence ID" value="MBE0369933.1"/>
    <property type="molecule type" value="Genomic_DNA"/>
</dbReference>
<name>A0ABR9EJN5_9GAMM</name>
<dbReference type="PRINTS" id="PR00702">
    <property type="entry name" value="ACRIFLAVINRP"/>
</dbReference>
<reference evidence="3 4" key="1">
    <citation type="submission" date="2015-03" db="EMBL/GenBank/DDBJ databases">
        <title>Genome sequence of Pseudoalteromonas aurantia.</title>
        <authorList>
            <person name="Xie B.-B."/>
            <person name="Rong J.-C."/>
            <person name="Qin Q.-L."/>
            <person name="Zhang Y.-Z."/>
        </authorList>
    </citation>
    <scope>NUCLEOTIDE SEQUENCE [LARGE SCALE GENOMIC DNA]</scope>
    <source>
        <strain evidence="3 4">208</strain>
    </source>
</reference>
<dbReference type="Proteomes" id="UP000615755">
    <property type="component" value="Unassembled WGS sequence"/>
</dbReference>
<comment type="caution">
    <text evidence="3">The sequence shown here is derived from an EMBL/GenBank/DDBJ whole genome shotgun (WGS) entry which is preliminary data.</text>
</comment>
<dbReference type="PANTHER" id="PTHR32063:SF0">
    <property type="entry name" value="SWARMING MOTILITY PROTEIN SWRC"/>
    <property type="match status" value="1"/>
</dbReference>
<evidence type="ECO:0000313" key="4">
    <source>
        <dbReference type="Proteomes" id="UP000615755"/>
    </source>
</evidence>
<feature type="transmembrane region" description="Helical" evidence="1">
    <location>
        <begin position="350"/>
        <end position="370"/>
    </location>
</feature>
<feature type="transmembrane region" description="Helical" evidence="1">
    <location>
        <begin position="376"/>
        <end position="397"/>
    </location>
</feature>
<dbReference type="PANTHER" id="PTHR32063">
    <property type="match status" value="1"/>
</dbReference>
<protein>
    <recommendedName>
        <fullName evidence="2">SSD domain-containing protein</fullName>
    </recommendedName>
</protein>
<dbReference type="Gene3D" id="3.30.70.1320">
    <property type="entry name" value="Multidrug efflux transporter AcrB pore domain like"/>
    <property type="match status" value="1"/>
</dbReference>
<feature type="transmembrane region" description="Helical" evidence="1">
    <location>
        <begin position="894"/>
        <end position="913"/>
    </location>
</feature>
<dbReference type="PROSITE" id="PS50156">
    <property type="entry name" value="SSD"/>
    <property type="match status" value="1"/>
</dbReference>
<dbReference type="SUPFAM" id="SSF82866">
    <property type="entry name" value="Multidrug efflux transporter AcrB transmembrane domain"/>
    <property type="match status" value="2"/>
</dbReference>
<dbReference type="Gene3D" id="1.20.1640.10">
    <property type="entry name" value="Multidrug efflux transporter AcrB transmembrane domain"/>
    <property type="match status" value="2"/>
</dbReference>